<keyword evidence="6 9" id="KW-0812">Transmembrane</keyword>
<evidence type="ECO:0000313" key="10">
    <source>
        <dbReference type="EMBL" id="TQD43991.1"/>
    </source>
</evidence>
<keyword evidence="5 9" id="KW-0169">Cobalamin biosynthesis</keyword>
<keyword evidence="4 9" id="KW-1003">Cell membrane</keyword>
<comment type="caution">
    <text evidence="9">Lacks conserved residue(s) required for the propagation of feature annotation.</text>
</comment>
<keyword evidence="11" id="KW-1185">Reference proteome</keyword>
<reference evidence="10 11" key="1">
    <citation type="submission" date="2019-06" db="EMBL/GenBank/DDBJ databases">
        <title>Lysobacter alkalisoli sp. nov. isolated from saline soil.</title>
        <authorList>
            <person name="Sun J.-Q."/>
            <person name="Xu L."/>
        </authorList>
    </citation>
    <scope>NUCLEOTIDE SEQUENCE [LARGE SCALE GENOMIC DNA]</scope>
    <source>
        <strain evidence="10 11">JCM 31130</strain>
    </source>
</reference>
<dbReference type="GO" id="GO:0015420">
    <property type="term" value="F:ABC-type vitamin B12 transporter activity"/>
    <property type="evidence" value="ECO:0007669"/>
    <property type="project" value="UniProtKB-UniRule"/>
</dbReference>
<feature type="transmembrane region" description="Helical" evidence="9">
    <location>
        <begin position="52"/>
        <end position="72"/>
    </location>
</feature>
<comment type="function">
    <text evidence="9">Converts cobyric acid to cobinamide by the addition of aminopropanol on the F carboxylic group.</text>
</comment>
<evidence type="ECO:0000256" key="6">
    <source>
        <dbReference type="ARBA" id="ARBA00022692"/>
    </source>
</evidence>
<evidence type="ECO:0000256" key="3">
    <source>
        <dbReference type="ARBA" id="ARBA00006263"/>
    </source>
</evidence>
<dbReference type="Pfam" id="PF03186">
    <property type="entry name" value="CobD_Cbib"/>
    <property type="match status" value="1"/>
</dbReference>
<dbReference type="UniPathway" id="UPA00148"/>
<protein>
    <recommendedName>
        <fullName evidence="9">Cobalamin biosynthesis protein CobD</fullName>
    </recommendedName>
</protein>
<dbReference type="EMBL" id="VICE01000092">
    <property type="protein sequence ID" value="TQD43991.1"/>
    <property type="molecule type" value="Genomic_DNA"/>
</dbReference>
<organism evidence="10 11">
    <name type="scientific">Marilutibacter aestuarii</name>
    <dbReference type="NCBI Taxonomy" id="1706195"/>
    <lineage>
        <taxon>Bacteria</taxon>
        <taxon>Pseudomonadati</taxon>
        <taxon>Pseudomonadota</taxon>
        <taxon>Gammaproteobacteria</taxon>
        <taxon>Lysobacterales</taxon>
        <taxon>Lysobacteraceae</taxon>
        <taxon>Marilutibacter</taxon>
    </lineage>
</organism>
<comment type="caution">
    <text evidence="10">The sequence shown here is derived from an EMBL/GenBank/DDBJ whole genome shotgun (WGS) entry which is preliminary data.</text>
</comment>
<dbReference type="GO" id="GO:0005886">
    <property type="term" value="C:plasma membrane"/>
    <property type="evidence" value="ECO:0007669"/>
    <property type="project" value="UniProtKB-SubCell"/>
</dbReference>
<evidence type="ECO:0000256" key="9">
    <source>
        <dbReference type="HAMAP-Rule" id="MF_00024"/>
    </source>
</evidence>
<dbReference type="Proteomes" id="UP000318212">
    <property type="component" value="Unassembled WGS sequence"/>
</dbReference>
<dbReference type="NCBIfam" id="TIGR00380">
    <property type="entry name" value="cobal_cbiB"/>
    <property type="match status" value="1"/>
</dbReference>
<dbReference type="PANTHER" id="PTHR34308:SF1">
    <property type="entry name" value="COBALAMIN BIOSYNTHESIS PROTEIN CBIB"/>
    <property type="match status" value="1"/>
</dbReference>
<dbReference type="RefSeq" id="WP_141518617.1">
    <property type="nucleotide sequence ID" value="NZ_VICE01000092.1"/>
</dbReference>
<gene>
    <name evidence="9" type="primary">cobD</name>
    <name evidence="10" type="ORF">FKV25_09790</name>
</gene>
<feature type="transmembrane region" description="Helical" evidence="9">
    <location>
        <begin position="152"/>
        <end position="174"/>
    </location>
</feature>
<evidence type="ECO:0000256" key="7">
    <source>
        <dbReference type="ARBA" id="ARBA00022989"/>
    </source>
</evidence>
<comment type="subcellular location">
    <subcellularLocation>
        <location evidence="1 9">Cell membrane</location>
        <topology evidence="1 9">Multi-pass membrane protein</topology>
    </subcellularLocation>
</comment>
<proteinExistence type="inferred from homology"/>
<name>A0A508A5E6_9GAMM</name>
<evidence type="ECO:0000256" key="5">
    <source>
        <dbReference type="ARBA" id="ARBA00022573"/>
    </source>
</evidence>
<evidence type="ECO:0000313" key="11">
    <source>
        <dbReference type="Proteomes" id="UP000318212"/>
    </source>
</evidence>
<comment type="similarity">
    <text evidence="3 9">Belongs to the CobD/CbiB family.</text>
</comment>
<keyword evidence="8 9" id="KW-0472">Membrane</keyword>
<accession>A0A508A5E6</accession>
<dbReference type="PANTHER" id="PTHR34308">
    <property type="entry name" value="COBALAMIN BIOSYNTHESIS PROTEIN CBIB"/>
    <property type="match status" value="1"/>
</dbReference>
<keyword evidence="7 9" id="KW-1133">Transmembrane helix</keyword>
<comment type="pathway">
    <text evidence="2 9">Cofactor biosynthesis; adenosylcobalamin biosynthesis.</text>
</comment>
<dbReference type="InterPro" id="IPR004485">
    <property type="entry name" value="Cobalamin_biosynth_CobD/CbiB"/>
</dbReference>
<dbReference type="GO" id="GO:0009236">
    <property type="term" value="P:cobalamin biosynthetic process"/>
    <property type="evidence" value="ECO:0007669"/>
    <property type="project" value="UniProtKB-UniRule"/>
</dbReference>
<evidence type="ECO:0000256" key="1">
    <source>
        <dbReference type="ARBA" id="ARBA00004651"/>
    </source>
</evidence>
<dbReference type="HAMAP" id="MF_00024">
    <property type="entry name" value="CobD_CbiB"/>
    <property type="match status" value="1"/>
</dbReference>
<evidence type="ECO:0000256" key="8">
    <source>
        <dbReference type="ARBA" id="ARBA00023136"/>
    </source>
</evidence>
<sequence length="315" mass="33238">MSGLPILVAMTVALALDALFGEPRRWHPLVGFGRWARQVERALYDDARARGLLAWALAVLPPLTAVSALSLLAGWAGAWMAACVDAACLYFALGLRSLGEHARPVASALEEGRLDDARSAVGRMVSRDTGALDATGVAAAATESVLENGNDAVFGALFWCLLLGGPGVVLYRLANTLDATWGYQTPRLARFGWAAARIDDVMNWIPARLTALSYALLGRTRGALHCWRRQAPAWDSPNAGPVMAAGAGALGVRLGGPAPYHGRWEERPRLGEGAPADAATISAALRLVRRTTGLWWLATAAAVLLSVLVGGHAHA</sequence>
<dbReference type="OrthoDB" id="9811967at2"/>
<feature type="transmembrane region" description="Helical" evidence="9">
    <location>
        <begin position="294"/>
        <end position="313"/>
    </location>
</feature>
<evidence type="ECO:0000256" key="2">
    <source>
        <dbReference type="ARBA" id="ARBA00004953"/>
    </source>
</evidence>
<evidence type="ECO:0000256" key="4">
    <source>
        <dbReference type="ARBA" id="ARBA00022475"/>
    </source>
</evidence>
<dbReference type="GO" id="GO:0048472">
    <property type="term" value="F:threonine-phosphate decarboxylase activity"/>
    <property type="evidence" value="ECO:0007669"/>
    <property type="project" value="InterPro"/>
</dbReference>
<dbReference type="AlphaFoldDB" id="A0A508A5E6"/>